<accession>A0A117E2G3</accession>
<dbReference type="GO" id="GO:0020037">
    <property type="term" value="F:heme binding"/>
    <property type="evidence" value="ECO:0007669"/>
    <property type="project" value="InterPro"/>
</dbReference>
<dbReference type="VEuPathDB" id="FungiDB:ATCC64974_86320"/>
<evidence type="ECO:0000256" key="3">
    <source>
        <dbReference type="ARBA" id="ARBA00022723"/>
    </source>
</evidence>
<sequence length="736" mass="83664">MKDSLQKLEQLHKAVLDALLLGLEVDPSEADYFRSLHAGPQKLYDLHISHPGSEPGTGGRRLKPARDVPSSPTTETEDRIWFTMGSFGEIWSNGYLPASKHRVMILAHHQAWVRVRVRKDYPSRKPAEMPDGEHKRATVHQPMGFRMKYQSPMDFLPNWDPVKGSVLAVLASALTVCLAIVVDDYLYGRSIRKQLGDIPIVGMKSDVCSLLRWRSTEYDLVNETAHAYQQYTKNGLPWAIRCLNRFYAICLPPQSAREWSYLPQDHLSFIKAVEKENMHHLHSDLASQTVTNALIKCNKKPYLDAFSDKVASQVDQIIPSAFSVSPGEKGWQVINVMERISYINSRIMIACIMGPEFALDQKLLELYMSYHSLIMSHTITCIRFPRAVHSLISRFAPTNRKMRTVMNELKSRLIPEIRCQVRRLRSEKSEDRSYSLLDAVVEECMAENTIGRETRYYDEEKQISRIADKIMFLHFETALPITVILSAMIYRIMVNPECIAPLREELQAALPAGQCTCPDVMNQCPKLESFMRETLRLHSSSLYSSSRLVIKPVHIPSLGRTFPPGSILTLPWYWMARDQDLYPSPEMFDSHRFYDASSGSCTARVTTTSDNFLAFGYGTSTCPGRFMASRVIQTVFAKILLDFDVTCMPGVQEIPFNIFTILQQYYQQGMSGPVGVLDLVTSRKMDYRSALRVLDIALDQDRFVCEELKLIQKQISDSSITDDQPATNPPVILSCG</sequence>
<organism evidence="9 10">
    <name type="scientific">Aspergillus niger</name>
    <dbReference type="NCBI Taxonomy" id="5061"/>
    <lineage>
        <taxon>Eukaryota</taxon>
        <taxon>Fungi</taxon>
        <taxon>Dikarya</taxon>
        <taxon>Ascomycota</taxon>
        <taxon>Pezizomycotina</taxon>
        <taxon>Eurotiomycetes</taxon>
        <taxon>Eurotiomycetidae</taxon>
        <taxon>Eurotiales</taxon>
        <taxon>Aspergillaceae</taxon>
        <taxon>Aspergillus</taxon>
        <taxon>Aspergillus subgen. Circumdati</taxon>
    </lineage>
</organism>
<evidence type="ECO:0000256" key="2">
    <source>
        <dbReference type="ARBA" id="ARBA00010617"/>
    </source>
</evidence>
<evidence type="ECO:0000256" key="4">
    <source>
        <dbReference type="ARBA" id="ARBA00023002"/>
    </source>
</evidence>
<comment type="caution">
    <text evidence="9">The sequence shown here is derived from an EMBL/GenBank/DDBJ whole genome shotgun (WGS) entry which is preliminary data.</text>
</comment>
<dbReference type="PRINTS" id="PR00465">
    <property type="entry name" value="EP450IV"/>
</dbReference>
<dbReference type="Pfam" id="PF00067">
    <property type="entry name" value="p450"/>
    <property type="match status" value="1"/>
</dbReference>
<dbReference type="PANTHER" id="PTHR46206">
    <property type="entry name" value="CYTOCHROME P450"/>
    <property type="match status" value="1"/>
</dbReference>
<dbReference type="GO" id="GO:0016705">
    <property type="term" value="F:oxidoreductase activity, acting on paired donors, with incorporation or reduction of molecular oxygen"/>
    <property type="evidence" value="ECO:0007669"/>
    <property type="project" value="InterPro"/>
</dbReference>
<dbReference type="SUPFAM" id="SSF48264">
    <property type="entry name" value="Cytochrome P450"/>
    <property type="match status" value="1"/>
</dbReference>
<dbReference type="CDD" id="cd11041">
    <property type="entry name" value="CYP503A1-like"/>
    <property type="match status" value="1"/>
</dbReference>
<dbReference type="AlphaFoldDB" id="A0A117E2G3"/>
<evidence type="ECO:0000256" key="7">
    <source>
        <dbReference type="PIRSR" id="PIRSR602403-1"/>
    </source>
</evidence>
<dbReference type="OMA" id="GTCIGIP"/>
<dbReference type="VEuPathDB" id="FungiDB:An04g09540"/>
<feature type="region of interest" description="Disordered" evidence="8">
    <location>
        <begin position="46"/>
        <end position="76"/>
    </location>
</feature>
<dbReference type="Proteomes" id="UP000068243">
    <property type="component" value="Unassembled WGS sequence"/>
</dbReference>
<name>A0A117E2G3_ASPNG</name>
<comment type="similarity">
    <text evidence="2">Belongs to the cytochrome P450 family.</text>
</comment>
<evidence type="ECO:0000256" key="8">
    <source>
        <dbReference type="SAM" id="MobiDB-lite"/>
    </source>
</evidence>
<evidence type="ECO:0000256" key="5">
    <source>
        <dbReference type="ARBA" id="ARBA00023004"/>
    </source>
</evidence>
<evidence type="ECO:0000256" key="1">
    <source>
        <dbReference type="ARBA" id="ARBA00001971"/>
    </source>
</evidence>
<keyword evidence="5 7" id="KW-0408">Iron</keyword>
<keyword evidence="7" id="KW-0349">Heme</keyword>
<evidence type="ECO:0000256" key="6">
    <source>
        <dbReference type="ARBA" id="ARBA00023033"/>
    </source>
</evidence>
<dbReference type="OrthoDB" id="1844152at2759"/>
<dbReference type="Gene3D" id="1.10.630.10">
    <property type="entry name" value="Cytochrome P450"/>
    <property type="match status" value="1"/>
</dbReference>
<dbReference type="GO" id="GO:0004497">
    <property type="term" value="F:monooxygenase activity"/>
    <property type="evidence" value="ECO:0007669"/>
    <property type="project" value="UniProtKB-KW"/>
</dbReference>
<proteinExistence type="inferred from homology"/>
<evidence type="ECO:0000313" key="10">
    <source>
        <dbReference type="Proteomes" id="UP000068243"/>
    </source>
</evidence>
<gene>
    <name evidence="9" type="ORF">ABL_06272</name>
</gene>
<evidence type="ECO:0000313" key="9">
    <source>
        <dbReference type="EMBL" id="GAQ43611.1"/>
    </source>
</evidence>
<dbReference type="InterPro" id="IPR001128">
    <property type="entry name" value="Cyt_P450"/>
</dbReference>
<dbReference type="EMBL" id="BCMY01000010">
    <property type="protein sequence ID" value="GAQ43611.1"/>
    <property type="molecule type" value="Genomic_DNA"/>
</dbReference>
<comment type="cofactor">
    <cofactor evidence="1 7">
        <name>heme</name>
        <dbReference type="ChEBI" id="CHEBI:30413"/>
    </cofactor>
</comment>
<reference evidence="10" key="1">
    <citation type="journal article" date="2016" name="Genome Announc.">
        <title>Draft genome sequence of Aspergillus niger strain An76.</title>
        <authorList>
            <person name="Gong W."/>
            <person name="Cheng Z."/>
            <person name="Zhang H."/>
            <person name="Liu L."/>
            <person name="Gao P."/>
            <person name="Wang L."/>
        </authorList>
    </citation>
    <scope>NUCLEOTIDE SEQUENCE [LARGE SCALE GENOMIC DNA]</scope>
    <source>
        <strain evidence="10">An76</strain>
    </source>
</reference>
<keyword evidence="4" id="KW-0560">Oxidoreductase</keyword>
<dbReference type="GO" id="GO:0019748">
    <property type="term" value="P:secondary metabolic process"/>
    <property type="evidence" value="ECO:0007669"/>
    <property type="project" value="UniProtKB-ARBA"/>
</dbReference>
<keyword evidence="3 7" id="KW-0479">Metal-binding</keyword>
<protein>
    <submittedName>
        <fullName evidence="9">Cytochrome P450 monooxygenase</fullName>
    </submittedName>
</protein>
<dbReference type="GO" id="GO:0005506">
    <property type="term" value="F:iron ion binding"/>
    <property type="evidence" value="ECO:0007669"/>
    <property type="project" value="InterPro"/>
</dbReference>
<dbReference type="VEuPathDB" id="FungiDB:M747DRAFT_374342"/>
<dbReference type="InterPro" id="IPR036396">
    <property type="entry name" value="Cyt_P450_sf"/>
</dbReference>
<dbReference type="InterPro" id="IPR002403">
    <property type="entry name" value="Cyt_P450_E_grp-IV"/>
</dbReference>
<dbReference type="PANTHER" id="PTHR46206:SF7">
    <property type="entry name" value="P450, PUTATIVE (EUROFUNG)-RELATED"/>
    <property type="match status" value="1"/>
</dbReference>
<keyword evidence="6 9" id="KW-0503">Monooxygenase</keyword>
<dbReference type="VEuPathDB" id="FungiDB:ASPNIDRAFT2_1094747"/>
<feature type="binding site" description="axial binding residue" evidence="7">
    <location>
        <position position="622"/>
    </location>
    <ligand>
        <name>heme</name>
        <dbReference type="ChEBI" id="CHEBI:30413"/>
    </ligand>
    <ligandPart>
        <name>Fe</name>
        <dbReference type="ChEBI" id="CHEBI:18248"/>
    </ligandPart>
</feature>